<dbReference type="SUPFAM" id="SSF143437">
    <property type="entry name" value="THUMP domain-like"/>
    <property type="match status" value="1"/>
</dbReference>
<evidence type="ECO:0000259" key="3">
    <source>
        <dbReference type="PROSITE" id="PS51165"/>
    </source>
</evidence>
<name>A0AAN6GTC2_9BASI</name>
<evidence type="ECO:0000256" key="1">
    <source>
        <dbReference type="PROSITE-ProRule" id="PRU00529"/>
    </source>
</evidence>
<evidence type="ECO:0000313" key="4">
    <source>
        <dbReference type="EMBL" id="KAK0555013.1"/>
    </source>
</evidence>
<evidence type="ECO:0000256" key="2">
    <source>
        <dbReference type="SAM" id="MobiDB-lite"/>
    </source>
</evidence>
<organism evidence="4 5">
    <name type="scientific">Tilletia horrida</name>
    <dbReference type="NCBI Taxonomy" id="155126"/>
    <lineage>
        <taxon>Eukaryota</taxon>
        <taxon>Fungi</taxon>
        <taxon>Dikarya</taxon>
        <taxon>Basidiomycota</taxon>
        <taxon>Ustilaginomycotina</taxon>
        <taxon>Exobasidiomycetes</taxon>
        <taxon>Tilletiales</taxon>
        <taxon>Tilletiaceae</taxon>
        <taxon>Tilletia</taxon>
    </lineage>
</organism>
<dbReference type="PROSITE" id="PS51165">
    <property type="entry name" value="THUMP"/>
    <property type="match status" value="1"/>
</dbReference>
<dbReference type="GO" id="GO:0006400">
    <property type="term" value="P:tRNA modification"/>
    <property type="evidence" value="ECO:0007669"/>
    <property type="project" value="InterPro"/>
</dbReference>
<dbReference type="Gene3D" id="3.30.2300.10">
    <property type="entry name" value="THUMP superfamily"/>
    <property type="match status" value="1"/>
</dbReference>
<keyword evidence="1" id="KW-0694">RNA-binding</keyword>
<dbReference type="AlphaFoldDB" id="A0AAN6GTC2"/>
<dbReference type="SMART" id="SM00981">
    <property type="entry name" value="THUMP"/>
    <property type="match status" value="1"/>
</dbReference>
<feature type="region of interest" description="Disordered" evidence="2">
    <location>
        <begin position="1"/>
        <end position="35"/>
    </location>
</feature>
<reference evidence="4" key="1">
    <citation type="journal article" date="2023" name="PhytoFront">
        <title>Draft Genome Resources of Seven Strains of Tilletia horrida, Causal Agent of Kernel Smut of Rice.</title>
        <authorList>
            <person name="Khanal S."/>
            <person name="Antony Babu S."/>
            <person name="Zhou X.G."/>
        </authorList>
    </citation>
    <scope>NUCLEOTIDE SEQUENCE</scope>
    <source>
        <strain evidence="4">TX6</strain>
    </source>
</reference>
<dbReference type="InterPro" id="IPR040183">
    <property type="entry name" value="THUMPD1-like"/>
</dbReference>
<dbReference type="Proteomes" id="UP001176517">
    <property type="component" value="Unassembled WGS sequence"/>
</dbReference>
<evidence type="ECO:0000313" key="5">
    <source>
        <dbReference type="Proteomes" id="UP001176517"/>
    </source>
</evidence>
<accession>A0AAN6GTC2</accession>
<protein>
    <recommendedName>
        <fullName evidence="3">THUMP domain-containing protein</fullName>
    </recommendedName>
</protein>
<gene>
    <name evidence="4" type="ORF">OC846_001870</name>
</gene>
<dbReference type="PANTHER" id="PTHR13452">
    <property type="entry name" value="THUMP DOMAIN CONTAINING PROTEIN 1-RELATED"/>
    <property type="match status" value="1"/>
</dbReference>
<proteinExistence type="predicted"/>
<keyword evidence="5" id="KW-1185">Reference proteome</keyword>
<dbReference type="FunFam" id="3.30.2300.10:FF:000001">
    <property type="entry name" value="THUMP domain-containing protein 1"/>
    <property type="match status" value="1"/>
</dbReference>
<comment type="caution">
    <text evidence="4">The sequence shown here is derived from an EMBL/GenBank/DDBJ whole genome shotgun (WGS) entry which is preliminary data.</text>
</comment>
<dbReference type="PANTHER" id="PTHR13452:SF10">
    <property type="entry name" value="THUMP DOMAIN-CONTAINING PROTEIN 1"/>
    <property type="match status" value="1"/>
</dbReference>
<dbReference type="EMBL" id="JAPDMZ010000031">
    <property type="protein sequence ID" value="KAK0555013.1"/>
    <property type="molecule type" value="Genomic_DNA"/>
</dbReference>
<dbReference type="Pfam" id="PF02926">
    <property type="entry name" value="THUMP"/>
    <property type="match status" value="1"/>
</dbReference>
<dbReference type="CDD" id="cd11717">
    <property type="entry name" value="THUMP_THUMPD1_like"/>
    <property type="match status" value="1"/>
</dbReference>
<dbReference type="InterPro" id="IPR004114">
    <property type="entry name" value="THUMP_dom"/>
</dbReference>
<feature type="domain" description="THUMP" evidence="3">
    <location>
        <begin position="198"/>
        <end position="304"/>
    </location>
</feature>
<dbReference type="GO" id="GO:0003723">
    <property type="term" value="F:RNA binding"/>
    <property type="evidence" value="ECO:0007669"/>
    <property type="project" value="UniProtKB-UniRule"/>
</dbReference>
<feature type="region of interest" description="Disordered" evidence="2">
    <location>
        <begin position="102"/>
        <end position="130"/>
    </location>
</feature>
<sequence length="367" mass="40187">MGRDYKRKREDDRDGARSHKRGHHNGSKYNKALTMNGPGIFLTTAKGKERKAALQLLDVLGEHAKRIYPDVKLEPLREERKDPSVTARRRKLTEEDMDALMNGGTLEEPDEPEHQAPAQDEAAEAEGGAENDLQAQLRAELAELGAGSSGASKGRDKSQADAPARFGLVTTGLVDCIAFIRVTPPQDPIKLTYSILEEVEQTGGARCKFVQRLTPIADTCAANYDAIRTLSNHILPQAFTAGIPRTYRIEPRIRMHNVVKREALIQVVGDCVPSVGGHSVNLSEPEVVIVVEIIKNVCGISVVEHWSRFKRFNPAMIAEEVNKKREAGDASGSAGSSNVAGSRVLVHSTEEATGLEEKVVEQEQNFL</sequence>
<feature type="compositionally biased region" description="Basic and acidic residues" evidence="2">
    <location>
        <begin position="1"/>
        <end position="17"/>
    </location>
</feature>